<keyword evidence="2" id="KW-0732">Signal</keyword>
<keyword evidence="1" id="KW-0812">Transmembrane</keyword>
<dbReference type="EMBL" id="WEGJ01000009">
    <property type="protein sequence ID" value="MQY12929.1"/>
    <property type="molecule type" value="Genomic_DNA"/>
</dbReference>
<feature type="domain" description="YncI copper-binding" evidence="3">
    <location>
        <begin position="30"/>
        <end position="175"/>
    </location>
</feature>
<dbReference type="InterPro" id="IPR038507">
    <property type="entry name" value="YcnI-like_sf"/>
</dbReference>
<evidence type="ECO:0000313" key="5">
    <source>
        <dbReference type="Proteomes" id="UP000466345"/>
    </source>
</evidence>
<evidence type="ECO:0000256" key="1">
    <source>
        <dbReference type="SAM" id="Phobius"/>
    </source>
</evidence>
<evidence type="ECO:0000313" key="4">
    <source>
        <dbReference type="EMBL" id="MQY12929.1"/>
    </source>
</evidence>
<dbReference type="OrthoDB" id="9810871at2"/>
<feature type="transmembrane region" description="Helical" evidence="1">
    <location>
        <begin position="204"/>
        <end position="222"/>
    </location>
</feature>
<dbReference type="RefSeq" id="WP_153452516.1">
    <property type="nucleotide sequence ID" value="NZ_WEGJ01000009.1"/>
</dbReference>
<sequence>MTEYALRRAAVAALSTGLVLLAGSGPAAAHVGVTPESAAPGGYSKLTFRVPDERPDSATVRVEIALPEKQPVASVSVKPLPGWTVTTRRRELSTPLKAHGGEITDAVSRIVWSGGEIRPGQFQEFEVSLGPLPEAGDSMVFKALQTYDDGEVVRWIDLPAADGGKPERPAPVLRLAGPATASAAPKETAAVTAPAAGDDGTARFLGVAALAVALGGAALSLVTRGRRS</sequence>
<comment type="caution">
    <text evidence="4">The sequence shown here is derived from an EMBL/GenBank/DDBJ whole genome shotgun (WGS) entry which is preliminary data.</text>
</comment>
<feature type="signal peptide" evidence="2">
    <location>
        <begin position="1"/>
        <end position="29"/>
    </location>
</feature>
<dbReference type="AlphaFoldDB" id="A0A7K0CHG4"/>
<dbReference type="InterPro" id="IPR012533">
    <property type="entry name" value="YcnI-copper_dom"/>
</dbReference>
<keyword evidence="5" id="KW-1185">Reference proteome</keyword>
<protein>
    <recommendedName>
        <fullName evidence="3">YncI copper-binding domain-containing protein</fullName>
    </recommendedName>
</protein>
<dbReference type="Pfam" id="PF07987">
    <property type="entry name" value="DUF1775"/>
    <property type="match status" value="1"/>
</dbReference>
<keyword evidence="1" id="KW-0472">Membrane</keyword>
<dbReference type="Gene3D" id="2.60.40.2230">
    <property type="entry name" value="Uncharacterised protein YcnI-like PF07987, DUF1775"/>
    <property type="match status" value="1"/>
</dbReference>
<keyword evidence="1" id="KW-1133">Transmembrane helix</keyword>
<organism evidence="4 5">
    <name type="scientific">Streptomyces smaragdinus</name>
    <dbReference type="NCBI Taxonomy" id="2585196"/>
    <lineage>
        <taxon>Bacteria</taxon>
        <taxon>Bacillati</taxon>
        <taxon>Actinomycetota</taxon>
        <taxon>Actinomycetes</taxon>
        <taxon>Kitasatosporales</taxon>
        <taxon>Streptomycetaceae</taxon>
        <taxon>Streptomyces</taxon>
    </lineage>
</organism>
<evidence type="ECO:0000256" key="2">
    <source>
        <dbReference type="SAM" id="SignalP"/>
    </source>
</evidence>
<dbReference type="CDD" id="cd08545">
    <property type="entry name" value="YcnI_like"/>
    <property type="match status" value="1"/>
</dbReference>
<dbReference type="Proteomes" id="UP000466345">
    <property type="component" value="Unassembled WGS sequence"/>
</dbReference>
<name>A0A7K0CHG4_9ACTN</name>
<accession>A0A7K0CHG4</accession>
<feature type="chain" id="PRO_5029722405" description="YncI copper-binding domain-containing protein" evidence="2">
    <location>
        <begin position="30"/>
        <end position="228"/>
    </location>
</feature>
<evidence type="ECO:0000259" key="3">
    <source>
        <dbReference type="Pfam" id="PF07987"/>
    </source>
</evidence>
<gene>
    <name evidence="4" type="ORF">SRB5_30680</name>
</gene>
<reference evidence="4 5" key="1">
    <citation type="submission" date="2019-10" db="EMBL/GenBank/DDBJ databases">
        <title>Streptomyces smaragdinus sp. nov. and Streptomyces fabii sp. nov., isolated from the gut of fungus growing-termite Macrotermes natalensis.</title>
        <authorList>
            <person name="Schwitalla J."/>
            <person name="Benndorf R."/>
            <person name="Martin K."/>
            <person name="De Beer W."/>
            <person name="Kaster A.-K."/>
            <person name="Vollmers J."/>
            <person name="Poulsen M."/>
            <person name="Beemelmanns C."/>
        </authorList>
    </citation>
    <scope>NUCLEOTIDE SEQUENCE [LARGE SCALE GENOMIC DNA]</scope>
    <source>
        <strain evidence="4 5">RB5</strain>
    </source>
</reference>
<proteinExistence type="predicted"/>